<keyword evidence="3" id="KW-1185">Reference proteome</keyword>
<dbReference type="Proteomes" id="UP000000305">
    <property type="component" value="Unassembled WGS sequence"/>
</dbReference>
<organism evidence="2 3">
    <name type="scientific">Daphnia pulex</name>
    <name type="common">Water flea</name>
    <dbReference type="NCBI Taxonomy" id="6669"/>
    <lineage>
        <taxon>Eukaryota</taxon>
        <taxon>Metazoa</taxon>
        <taxon>Ecdysozoa</taxon>
        <taxon>Arthropoda</taxon>
        <taxon>Crustacea</taxon>
        <taxon>Branchiopoda</taxon>
        <taxon>Diplostraca</taxon>
        <taxon>Cladocera</taxon>
        <taxon>Anomopoda</taxon>
        <taxon>Daphniidae</taxon>
        <taxon>Daphnia</taxon>
    </lineage>
</organism>
<evidence type="ECO:0000313" key="2">
    <source>
        <dbReference type="EMBL" id="EFX69302.1"/>
    </source>
</evidence>
<dbReference type="InParanoid" id="E9HFZ5"/>
<feature type="region of interest" description="Disordered" evidence="1">
    <location>
        <begin position="30"/>
        <end position="99"/>
    </location>
</feature>
<gene>
    <name evidence="2" type="ORF">DAPPUDRAFT_113752</name>
</gene>
<accession>E9HFZ5</accession>
<dbReference type="HOGENOM" id="CLU_1847119_0_0_1"/>
<protein>
    <submittedName>
        <fullName evidence="2">Uncharacterized protein</fullName>
    </submittedName>
</protein>
<dbReference type="EMBL" id="GL732638">
    <property type="protein sequence ID" value="EFX69302.1"/>
    <property type="molecule type" value="Genomic_DNA"/>
</dbReference>
<name>E9HFZ5_DAPPU</name>
<proteinExistence type="predicted"/>
<sequence>MPRLHEGGNQDDNNIQENCGKLKSYCQLMREKKDDSNSDENEADVDDVVLPTPKRKRNVQPKKDRKRAAKAVKRAKNEEANEAPSHAEEQTSTSYSKEMSKLSKLFNDHFSCSEYLFKRLHNSLYKIVKTGSNISTCPK</sequence>
<feature type="compositionally biased region" description="Basic and acidic residues" evidence="1">
    <location>
        <begin position="75"/>
        <end position="89"/>
    </location>
</feature>
<dbReference type="AlphaFoldDB" id="E9HFZ5"/>
<dbReference type="KEGG" id="dpx:DAPPUDRAFT_113752"/>
<evidence type="ECO:0000313" key="3">
    <source>
        <dbReference type="Proteomes" id="UP000000305"/>
    </source>
</evidence>
<feature type="compositionally biased region" description="Basic residues" evidence="1">
    <location>
        <begin position="53"/>
        <end position="74"/>
    </location>
</feature>
<evidence type="ECO:0000256" key="1">
    <source>
        <dbReference type="SAM" id="MobiDB-lite"/>
    </source>
</evidence>
<reference evidence="2 3" key="1">
    <citation type="journal article" date="2011" name="Science">
        <title>The ecoresponsive genome of Daphnia pulex.</title>
        <authorList>
            <person name="Colbourne J.K."/>
            <person name="Pfrender M.E."/>
            <person name="Gilbert D."/>
            <person name="Thomas W.K."/>
            <person name="Tucker A."/>
            <person name="Oakley T.H."/>
            <person name="Tokishita S."/>
            <person name="Aerts A."/>
            <person name="Arnold G.J."/>
            <person name="Basu M.K."/>
            <person name="Bauer D.J."/>
            <person name="Caceres C.E."/>
            <person name="Carmel L."/>
            <person name="Casola C."/>
            <person name="Choi J.H."/>
            <person name="Detter J.C."/>
            <person name="Dong Q."/>
            <person name="Dusheyko S."/>
            <person name="Eads B.D."/>
            <person name="Frohlich T."/>
            <person name="Geiler-Samerotte K.A."/>
            <person name="Gerlach D."/>
            <person name="Hatcher P."/>
            <person name="Jogdeo S."/>
            <person name="Krijgsveld J."/>
            <person name="Kriventseva E.V."/>
            <person name="Kultz D."/>
            <person name="Laforsch C."/>
            <person name="Lindquist E."/>
            <person name="Lopez J."/>
            <person name="Manak J.R."/>
            <person name="Muller J."/>
            <person name="Pangilinan J."/>
            <person name="Patwardhan R.P."/>
            <person name="Pitluck S."/>
            <person name="Pritham E.J."/>
            <person name="Rechtsteiner A."/>
            <person name="Rho M."/>
            <person name="Rogozin I.B."/>
            <person name="Sakarya O."/>
            <person name="Salamov A."/>
            <person name="Schaack S."/>
            <person name="Shapiro H."/>
            <person name="Shiga Y."/>
            <person name="Skalitzky C."/>
            <person name="Smith Z."/>
            <person name="Souvorov A."/>
            <person name="Sung W."/>
            <person name="Tang Z."/>
            <person name="Tsuchiya D."/>
            <person name="Tu H."/>
            <person name="Vos H."/>
            <person name="Wang M."/>
            <person name="Wolf Y.I."/>
            <person name="Yamagata H."/>
            <person name="Yamada T."/>
            <person name="Ye Y."/>
            <person name="Shaw J.R."/>
            <person name="Andrews J."/>
            <person name="Crease T.J."/>
            <person name="Tang H."/>
            <person name="Lucas S.M."/>
            <person name="Robertson H.M."/>
            <person name="Bork P."/>
            <person name="Koonin E.V."/>
            <person name="Zdobnov E.M."/>
            <person name="Grigoriev I.V."/>
            <person name="Lynch M."/>
            <person name="Boore J.L."/>
        </authorList>
    </citation>
    <scope>NUCLEOTIDE SEQUENCE [LARGE SCALE GENOMIC DNA]</scope>
</reference>
<feature type="compositionally biased region" description="Acidic residues" evidence="1">
    <location>
        <begin position="37"/>
        <end position="47"/>
    </location>
</feature>